<evidence type="ECO:0000313" key="3">
    <source>
        <dbReference type="Proteomes" id="UP001251857"/>
    </source>
</evidence>
<evidence type="ECO:0008006" key="4">
    <source>
        <dbReference type="Google" id="ProtNLM"/>
    </source>
</evidence>
<proteinExistence type="predicted"/>
<comment type="caution">
    <text evidence="2">The sequence shown here is derived from an EMBL/GenBank/DDBJ whole genome shotgun (WGS) entry which is preliminary data.</text>
</comment>
<feature type="signal peptide" evidence="1">
    <location>
        <begin position="1"/>
        <end position="31"/>
    </location>
</feature>
<name>A0ABU3BZ90_9GAMM</name>
<feature type="chain" id="PRO_5045138634" description="Lipoprotein" evidence="1">
    <location>
        <begin position="32"/>
        <end position="184"/>
    </location>
</feature>
<dbReference type="EMBL" id="JAVRIB010000005">
    <property type="protein sequence ID" value="MDT0634619.1"/>
    <property type="molecule type" value="Genomic_DNA"/>
</dbReference>
<organism evidence="2 3">
    <name type="scientific">Spectribacter hydrogenoxidans</name>
    <dbReference type="NCBI Taxonomy" id="3075608"/>
    <lineage>
        <taxon>Bacteria</taxon>
        <taxon>Pseudomonadati</taxon>
        <taxon>Pseudomonadota</taxon>
        <taxon>Gammaproteobacteria</taxon>
        <taxon>Salinisphaerales</taxon>
        <taxon>Salinisphaeraceae</taxon>
        <taxon>Spectribacter</taxon>
    </lineage>
</organism>
<accession>A0ABU3BZ90</accession>
<reference evidence="2 3" key="1">
    <citation type="submission" date="2023-09" db="EMBL/GenBank/DDBJ databases">
        <authorList>
            <person name="Rey-Velasco X."/>
        </authorList>
    </citation>
    <scope>NUCLEOTIDE SEQUENCE [LARGE SCALE GENOMIC DNA]</scope>
    <source>
        <strain evidence="2 3">W335</strain>
    </source>
</reference>
<keyword evidence="1" id="KW-0732">Signal</keyword>
<protein>
    <recommendedName>
        <fullName evidence="4">Lipoprotein</fullName>
    </recommendedName>
</protein>
<sequence length="184" mass="19531">MIPIPARQLPAATLCALLVACSGAAPTPHTASSTAFIRTTTTASDDGGQAVIEFTSNRLDTNAMGGDAGVGTMAVHVKPTFCARESRPVGGLKRISAGQRVESLAVPADKPLIVEAFWQSGERHCFITQRAFTARAGAVYRMTQQVNTAANVCQLQVSQRQGTGSYRYLGRLQTVAQACSFSRR</sequence>
<gene>
    <name evidence="2" type="ORF">RM532_06590</name>
</gene>
<dbReference type="PROSITE" id="PS51257">
    <property type="entry name" value="PROKAR_LIPOPROTEIN"/>
    <property type="match status" value="1"/>
</dbReference>
<dbReference type="Proteomes" id="UP001251857">
    <property type="component" value="Unassembled WGS sequence"/>
</dbReference>
<evidence type="ECO:0000256" key="1">
    <source>
        <dbReference type="SAM" id="SignalP"/>
    </source>
</evidence>
<dbReference type="RefSeq" id="WP_311652414.1">
    <property type="nucleotide sequence ID" value="NZ_JAVRIB010000005.1"/>
</dbReference>
<keyword evidence="3" id="KW-1185">Reference proteome</keyword>
<evidence type="ECO:0000313" key="2">
    <source>
        <dbReference type="EMBL" id="MDT0634619.1"/>
    </source>
</evidence>